<feature type="transmembrane region" description="Helical" evidence="10">
    <location>
        <begin position="27"/>
        <end position="50"/>
    </location>
</feature>
<evidence type="ECO:0000256" key="6">
    <source>
        <dbReference type="ARBA" id="ARBA00023136"/>
    </source>
</evidence>
<dbReference type="Pfam" id="PF07715">
    <property type="entry name" value="Plug"/>
    <property type="match status" value="1"/>
</dbReference>
<gene>
    <name evidence="13" type="ORF">A4D02_11145</name>
</gene>
<evidence type="ECO:0000256" key="1">
    <source>
        <dbReference type="ARBA" id="ARBA00004571"/>
    </source>
</evidence>
<comment type="caution">
    <text evidence="13">The sequence shown here is derived from an EMBL/GenBank/DDBJ whole genome shotgun (WGS) entry which is preliminary data.</text>
</comment>
<evidence type="ECO:0000259" key="12">
    <source>
        <dbReference type="Pfam" id="PF07715"/>
    </source>
</evidence>
<dbReference type="InterPro" id="IPR037066">
    <property type="entry name" value="Plug_dom_sf"/>
</dbReference>
<evidence type="ECO:0000313" key="14">
    <source>
        <dbReference type="Proteomes" id="UP000192277"/>
    </source>
</evidence>
<evidence type="ECO:0000256" key="8">
    <source>
        <dbReference type="PROSITE-ProRule" id="PRU01360"/>
    </source>
</evidence>
<dbReference type="InterPro" id="IPR008969">
    <property type="entry name" value="CarboxyPept-like_regulatory"/>
</dbReference>
<keyword evidence="7 8" id="KW-0998">Cell outer membrane</keyword>
<evidence type="ECO:0000256" key="2">
    <source>
        <dbReference type="ARBA" id="ARBA00022448"/>
    </source>
</evidence>
<keyword evidence="2 8" id="KW-0813">Transport</keyword>
<sequence>MIFSGFGSWASYVPEWTKNQLLLQKKFFYFFMRVSVAWIICMVCCLQVIVANHTHAQTLHEVSITLSLKDESLEQAFKKIEKLTPFRFAYKKNDIGAVQHLNLEAGLTPVDKILKQLFEGTPLQFEQSNYTIFINGAVNPDSSTYIQKSFTSDTALTIRGKVLSPEGNSLAGAVITVKGTRFGTAASATGNFEIRDVPLHSVLLITFVGYEPYEIPVTGETNYFLVKLTPVKEILDEVTVSVVNTGYQKLPEERATGSYSIITAKDLEKMPVANLIQRIEGLATGLQPQIKAGDNSFVYQGLTQGIASNTRTIGNNDYDLNVRGNTTMRGEKMPLIVVDGFPTEFDIKTLNPADIEQITILKDAAAASIWGARAANGVIIIDTKKGRNKNQPTVNVSANYTAYGSPRFNYLPLANSAQIINYEEELINKNLNLYNPLTMAPMYKFYKSDASDLVYKVKAGIIDSATYKAGIARLSAINGYDQYKKYLLQPANAQSYNLSVSGGNEFHTYFLSAAYSREVTSAVGTNGDRFTATANQSFKLLKKATLGISLKTALFNYKNNGTGVSRLGLGGNTYLPYNQIFDENGNKKYYSYTYYQGRTDTLQSLRGYMNWGYNYLDELTANDKTIQDNTYSGTMNLNVPIYKGLSANGEFMLEKYYQNSRLWNGPDSYAARDAVNSATSVNYANGALTYGIPQGGILLQNSSRNTNYSARGQLLYNETIHSIHQINAIAGTEIRQTKQSQNSPAPMYGYNMQTGITQPVLGTYTNVNGTTVSANTLPINQQYDKTRRFLSYYGNAAYTLMNKYSLSASVRYDDYNNFGVDRKYRATPLWSAGAKWNIIGEKFMHAVPFINALALRATYGYNGNIAPDVYPFTAISLSSSYVTGQPAASIVQPANPGLRWEKTGITNLGIDYGLFNNRLMGSIEWYSKKGKDILYQFPIDPTYGVNTLTTNNTRIDAKGFEASITGAFIRRKNIDWSATFNFSYNKNKLADNRFQPNSATYSSLSGANIVGYPTTALWTYRFAGLDNTGMTQVYAGDKTTKLAPSLNPTSIDALYYAGTTVAPYYGSLSQTFRYKHFTLFALGTYSFGSVFRRPTISTYASTRQTVVQYDLNKDIDKRWRKAGDEATTNVPGIAGVYAPTSLFRYAFSDINVLSGSYIRLREVSLTYSLPAAMAKRVLAKNIDFSFTVRNPGLLWTKNKEKIDPDFIPVLSQNTLALPPSASYNMALGINF</sequence>
<proteinExistence type="inferred from homology"/>
<feature type="domain" description="TonB-dependent receptor-like beta-barrel" evidence="11">
    <location>
        <begin position="584"/>
        <end position="1085"/>
    </location>
</feature>
<evidence type="ECO:0000256" key="7">
    <source>
        <dbReference type="ARBA" id="ARBA00023237"/>
    </source>
</evidence>
<dbReference type="InterPro" id="IPR000531">
    <property type="entry name" value="Beta-barrel_TonB"/>
</dbReference>
<keyword evidence="6 8" id="KW-0472">Membrane</keyword>
<keyword evidence="14" id="KW-1185">Reference proteome</keyword>
<dbReference type="SUPFAM" id="SSF56935">
    <property type="entry name" value="Porins"/>
    <property type="match status" value="1"/>
</dbReference>
<feature type="domain" description="TonB-dependent receptor plug" evidence="12">
    <location>
        <begin position="253"/>
        <end position="378"/>
    </location>
</feature>
<dbReference type="PROSITE" id="PS52016">
    <property type="entry name" value="TONB_DEPENDENT_REC_3"/>
    <property type="match status" value="1"/>
</dbReference>
<keyword evidence="5 9" id="KW-0798">TonB box</keyword>
<evidence type="ECO:0000256" key="10">
    <source>
        <dbReference type="SAM" id="Phobius"/>
    </source>
</evidence>
<accession>A0ABX3NRI5</accession>
<dbReference type="NCBIfam" id="TIGR04057">
    <property type="entry name" value="SusC_RagA_signa"/>
    <property type="match status" value="1"/>
</dbReference>
<keyword evidence="10" id="KW-1133">Transmembrane helix</keyword>
<name>A0ABX3NRI5_9BACT</name>
<dbReference type="Pfam" id="PF13715">
    <property type="entry name" value="CarbopepD_reg_2"/>
    <property type="match status" value="1"/>
</dbReference>
<evidence type="ECO:0000313" key="13">
    <source>
        <dbReference type="EMBL" id="OQP44021.1"/>
    </source>
</evidence>
<dbReference type="Pfam" id="PF00593">
    <property type="entry name" value="TonB_dep_Rec_b-barrel"/>
    <property type="match status" value="1"/>
</dbReference>
<dbReference type="NCBIfam" id="TIGR04056">
    <property type="entry name" value="OMP_RagA_SusC"/>
    <property type="match status" value="1"/>
</dbReference>
<evidence type="ECO:0008006" key="15">
    <source>
        <dbReference type="Google" id="ProtNLM"/>
    </source>
</evidence>
<dbReference type="Proteomes" id="UP000192277">
    <property type="component" value="Unassembled WGS sequence"/>
</dbReference>
<dbReference type="EMBL" id="LWBO01000034">
    <property type="protein sequence ID" value="OQP44021.1"/>
    <property type="molecule type" value="Genomic_DNA"/>
</dbReference>
<keyword evidence="4 8" id="KW-0812">Transmembrane</keyword>
<dbReference type="InterPro" id="IPR036942">
    <property type="entry name" value="Beta-barrel_TonB_sf"/>
</dbReference>
<dbReference type="SUPFAM" id="SSF49464">
    <property type="entry name" value="Carboxypeptidase regulatory domain-like"/>
    <property type="match status" value="1"/>
</dbReference>
<dbReference type="RefSeq" id="WP_014219024.1">
    <property type="nucleotide sequence ID" value="NZ_LWBO01000034.1"/>
</dbReference>
<keyword evidence="3 8" id="KW-1134">Transmembrane beta strand</keyword>
<protein>
    <recommendedName>
        <fullName evidence="15">TonB-dependent receptor plug</fullName>
    </recommendedName>
</protein>
<comment type="subcellular location">
    <subcellularLocation>
        <location evidence="1 8">Cell outer membrane</location>
        <topology evidence="1 8">Multi-pass membrane protein</topology>
    </subcellularLocation>
</comment>
<evidence type="ECO:0000256" key="4">
    <source>
        <dbReference type="ARBA" id="ARBA00022692"/>
    </source>
</evidence>
<evidence type="ECO:0000256" key="5">
    <source>
        <dbReference type="ARBA" id="ARBA00023077"/>
    </source>
</evidence>
<dbReference type="Gene3D" id="2.170.130.10">
    <property type="entry name" value="TonB-dependent receptor, plug domain"/>
    <property type="match status" value="1"/>
</dbReference>
<dbReference type="InterPro" id="IPR012910">
    <property type="entry name" value="Plug_dom"/>
</dbReference>
<dbReference type="InterPro" id="IPR039426">
    <property type="entry name" value="TonB-dep_rcpt-like"/>
</dbReference>
<reference evidence="13 14" key="1">
    <citation type="submission" date="2016-04" db="EMBL/GenBank/DDBJ databases">
        <authorList>
            <person name="Chen L."/>
            <person name="Zhuang W."/>
            <person name="Wang G."/>
        </authorList>
    </citation>
    <scope>NUCLEOTIDE SEQUENCE [LARGE SCALE GENOMIC DNA]</scope>
    <source>
        <strain evidence="14">GR20</strain>
    </source>
</reference>
<evidence type="ECO:0000256" key="9">
    <source>
        <dbReference type="RuleBase" id="RU003357"/>
    </source>
</evidence>
<evidence type="ECO:0000259" key="11">
    <source>
        <dbReference type="Pfam" id="PF00593"/>
    </source>
</evidence>
<dbReference type="InterPro" id="IPR023997">
    <property type="entry name" value="TonB-dep_OMP_SusC/RagA_CS"/>
</dbReference>
<dbReference type="Gene3D" id="2.40.170.20">
    <property type="entry name" value="TonB-dependent receptor, beta-barrel domain"/>
    <property type="match status" value="1"/>
</dbReference>
<evidence type="ECO:0000256" key="3">
    <source>
        <dbReference type="ARBA" id="ARBA00022452"/>
    </source>
</evidence>
<dbReference type="InterPro" id="IPR023996">
    <property type="entry name" value="TonB-dep_OMP_SusC/RagA"/>
</dbReference>
<comment type="similarity">
    <text evidence="8 9">Belongs to the TonB-dependent receptor family.</text>
</comment>
<organism evidence="13 14">
    <name type="scientific">Niastella koreensis</name>
    <dbReference type="NCBI Taxonomy" id="354356"/>
    <lineage>
        <taxon>Bacteria</taxon>
        <taxon>Pseudomonadati</taxon>
        <taxon>Bacteroidota</taxon>
        <taxon>Chitinophagia</taxon>
        <taxon>Chitinophagales</taxon>
        <taxon>Chitinophagaceae</taxon>
        <taxon>Niastella</taxon>
    </lineage>
</organism>